<dbReference type="InterPro" id="IPR018392">
    <property type="entry name" value="LysM"/>
</dbReference>
<dbReference type="PANTHER" id="PTHR33734:SF22">
    <property type="entry name" value="MEMBRANE-BOUND LYTIC MUREIN TRANSGLYCOSYLASE D"/>
    <property type="match status" value="1"/>
</dbReference>
<dbReference type="Gene3D" id="2.40.40.10">
    <property type="entry name" value="RlpA-like domain"/>
    <property type="match status" value="1"/>
</dbReference>
<evidence type="ECO:0000256" key="1">
    <source>
        <dbReference type="SAM" id="MobiDB-lite"/>
    </source>
</evidence>
<accession>A0ABQ2BGL7</accession>
<reference evidence="5" key="1">
    <citation type="journal article" date="2019" name="Int. J. Syst. Evol. Microbiol.">
        <title>The Global Catalogue of Microorganisms (GCM) 10K type strain sequencing project: providing services to taxonomists for standard genome sequencing and annotation.</title>
        <authorList>
            <consortium name="The Broad Institute Genomics Platform"/>
            <consortium name="The Broad Institute Genome Sequencing Center for Infectious Disease"/>
            <person name="Wu L."/>
            <person name="Ma J."/>
        </authorList>
    </citation>
    <scope>NUCLEOTIDE SEQUENCE [LARGE SCALE GENOMIC DNA]</scope>
    <source>
        <strain evidence="5">CCM 8939</strain>
    </source>
</reference>
<dbReference type="PANTHER" id="PTHR33734">
    <property type="entry name" value="LYSM DOMAIN-CONTAINING GPI-ANCHORED PROTEIN 2"/>
    <property type="match status" value="1"/>
</dbReference>
<dbReference type="InterPro" id="IPR036908">
    <property type="entry name" value="RlpA-like_sf"/>
</dbReference>
<protein>
    <submittedName>
        <fullName evidence="4">Peptidoglycan endopeptidase LytF</fullName>
    </submittedName>
</protein>
<feature type="signal peptide" evidence="2">
    <location>
        <begin position="1"/>
        <end position="23"/>
    </location>
</feature>
<dbReference type="PROSITE" id="PS51782">
    <property type="entry name" value="LYSM"/>
    <property type="match status" value="4"/>
</dbReference>
<evidence type="ECO:0000313" key="4">
    <source>
        <dbReference type="EMBL" id="GGI25570.1"/>
    </source>
</evidence>
<comment type="caution">
    <text evidence="4">The sequence shown here is derived from an EMBL/GenBank/DDBJ whole genome shotgun (WGS) entry which is preliminary data.</text>
</comment>
<proteinExistence type="predicted"/>
<feature type="chain" id="PRO_5046416971" evidence="2">
    <location>
        <begin position="24"/>
        <end position="511"/>
    </location>
</feature>
<evidence type="ECO:0000313" key="5">
    <source>
        <dbReference type="Proteomes" id="UP000645390"/>
    </source>
</evidence>
<name>A0ABQ2BGL7_9SPHI</name>
<dbReference type="RefSeq" id="WP_188413381.1">
    <property type="nucleotide sequence ID" value="NZ_BMDJ01000004.1"/>
</dbReference>
<organism evidence="4 5">
    <name type="scientific">Pedobacter mendelii</name>
    <dbReference type="NCBI Taxonomy" id="1908240"/>
    <lineage>
        <taxon>Bacteria</taxon>
        <taxon>Pseudomonadati</taxon>
        <taxon>Bacteroidota</taxon>
        <taxon>Sphingobacteriia</taxon>
        <taxon>Sphingobacteriales</taxon>
        <taxon>Sphingobacteriaceae</taxon>
        <taxon>Pedobacter</taxon>
    </lineage>
</organism>
<dbReference type="SMART" id="SM00257">
    <property type="entry name" value="LysM"/>
    <property type="match status" value="5"/>
</dbReference>
<dbReference type="SUPFAM" id="SSF54106">
    <property type="entry name" value="LysM domain"/>
    <property type="match status" value="4"/>
</dbReference>
<dbReference type="Pfam" id="PF01476">
    <property type="entry name" value="LysM"/>
    <property type="match status" value="5"/>
</dbReference>
<dbReference type="Proteomes" id="UP000645390">
    <property type="component" value="Unassembled WGS sequence"/>
</dbReference>
<feature type="domain" description="LysM" evidence="3">
    <location>
        <begin position="190"/>
        <end position="233"/>
    </location>
</feature>
<evidence type="ECO:0000259" key="3">
    <source>
        <dbReference type="PROSITE" id="PS51782"/>
    </source>
</evidence>
<feature type="domain" description="LysM" evidence="3">
    <location>
        <begin position="104"/>
        <end position="147"/>
    </location>
</feature>
<evidence type="ECO:0000256" key="2">
    <source>
        <dbReference type="SAM" id="SignalP"/>
    </source>
</evidence>
<dbReference type="Gene3D" id="3.10.350.10">
    <property type="entry name" value="LysM domain"/>
    <property type="match status" value="5"/>
</dbReference>
<dbReference type="InterPro" id="IPR036779">
    <property type="entry name" value="LysM_dom_sf"/>
</dbReference>
<feature type="region of interest" description="Disordered" evidence="1">
    <location>
        <begin position="381"/>
        <end position="400"/>
    </location>
</feature>
<sequence length="511" mass="56076">MYKIGLTALVLIALNATNTKANAVIDSIGVENNNGKKLIIHQTATKDTYYSIGRRYNVQPKEIMAFNENKYLKIGVIIKVPTNIPFISSGNDVQRTASTSINVSEHIVVPKDNLNMLAEKYGTSINELKALNNLTNSNLRIGQVLKIPVKNAENLQVQNSTVPFASKEQQKPVEQIPVQQTTDAVSQTLIEHAVQPKEFLGKIAEKYGTTVEEIKKLNNLSGNNLRIGQKLKIPATKNIQEDKVVTTVETVQIATEVKDATGTHTVKKGESIFKIAQQYGITAYQIRRLNNLSDNTLNTGQVLKIPTGITTEIPVVKEKTVEVIVKDTATSEGFLYTVGAGETIFNIAKKFNLTAYQIRTANKLNDNAIAVGQKLIIPKPPEPKSVNDLSKQEQEVNPDSTAFKDPKLRGAPSKYGLNQIEEKGTAVSITDVDLDASKMLVLHRTAPIGTIIKLTNPMTNRTALAKVVGKFTENESTKDVIIVMTKAVADSLGALDKRFFCNLTYGVHELE</sequence>
<gene>
    <name evidence="4" type="primary">lytF</name>
    <name evidence="4" type="ORF">GCM10008119_18320</name>
</gene>
<dbReference type="EMBL" id="BMDJ01000004">
    <property type="protein sequence ID" value="GGI25570.1"/>
    <property type="molecule type" value="Genomic_DNA"/>
</dbReference>
<feature type="domain" description="LysM" evidence="3">
    <location>
        <begin position="334"/>
        <end position="377"/>
    </location>
</feature>
<keyword evidence="2" id="KW-0732">Signal</keyword>
<feature type="domain" description="LysM" evidence="3">
    <location>
        <begin position="262"/>
        <end position="305"/>
    </location>
</feature>
<keyword evidence="5" id="KW-1185">Reference proteome</keyword>
<dbReference type="CDD" id="cd00118">
    <property type="entry name" value="LysM"/>
    <property type="match status" value="5"/>
</dbReference>